<feature type="transmembrane region" description="Helical" evidence="7">
    <location>
        <begin position="177"/>
        <end position="197"/>
    </location>
</feature>
<feature type="transmembrane region" description="Helical" evidence="7">
    <location>
        <begin position="86"/>
        <end position="108"/>
    </location>
</feature>
<dbReference type="PANTHER" id="PTHR43791:SF20">
    <property type="entry name" value="TRANSPORTER, PUTATIVE (AFU_ORTHOLOGUE AFUA_3G14670)-RELATED"/>
    <property type="match status" value="1"/>
</dbReference>
<dbReference type="Proteomes" id="UP000007963">
    <property type="component" value="Unassembled WGS sequence"/>
</dbReference>
<evidence type="ECO:0000256" key="7">
    <source>
        <dbReference type="SAM" id="Phobius"/>
    </source>
</evidence>
<evidence type="ECO:0000256" key="6">
    <source>
        <dbReference type="SAM" id="MobiDB-lite"/>
    </source>
</evidence>
<keyword evidence="4 7" id="KW-1133">Transmembrane helix</keyword>
<dbReference type="PROSITE" id="PS50850">
    <property type="entry name" value="MFS"/>
    <property type="match status" value="1"/>
</dbReference>
<dbReference type="InterPro" id="IPR020846">
    <property type="entry name" value="MFS_dom"/>
</dbReference>
<evidence type="ECO:0000256" key="2">
    <source>
        <dbReference type="ARBA" id="ARBA00022448"/>
    </source>
</evidence>
<dbReference type="AlphaFoldDB" id="Q0CH46"/>
<dbReference type="Pfam" id="PF07690">
    <property type="entry name" value="MFS_1"/>
    <property type="match status" value="1"/>
</dbReference>
<evidence type="ECO:0000256" key="1">
    <source>
        <dbReference type="ARBA" id="ARBA00004141"/>
    </source>
</evidence>
<keyword evidence="3 7" id="KW-0812">Transmembrane</keyword>
<protein>
    <recommendedName>
        <fullName evidence="8">Major facilitator superfamily (MFS) profile domain-containing protein</fullName>
    </recommendedName>
</protein>
<dbReference type="OMA" id="YTICETP"/>
<comment type="subcellular location">
    <subcellularLocation>
        <location evidence="1">Membrane</location>
        <topology evidence="1">Multi-pass membrane protein</topology>
    </subcellularLocation>
</comment>
<dbReference type="GeneID" id="4319200"/>
<dbReference type="RefSeq" id="XP_001209682.1">
    <property type="nucleotide sequence ID" value="XM_001209682.1"/>
</dbReference>
<keyword evidence="2" id="KW-0813">Transport</keyword>
<dbReference type="Gene3D" id="1.20.1250.20">
    <property type="entry name" value="MFS general substrate transporter like domains"/>
    <property type="match status" value="1"/>
</dbReference>
<feature type="region of interest" description="Disordered" evidence="6">
    <location>
        <begin position="1"/>
        <end position="24"/>
    </location>
</feature>
<dbReference type="eggNOG" id="KOG2533">
    <property type="taxonomic scope" value="Eukaryota"/>
</dbReference>
<gene>
    <name evidence="9" type="ORF">ATEG_06996</name>
</gene>
<dbReference type="EMBL" id="CH476603">
    <property type="protein sequence ID" value="EAU32380.1"/>
    <property type="molecule type" value="Genomic_DNA"/>
</dbReference>
<feature type="domain" description="Major facilitator superfamily (MFS) profile" evidence="8">
    <location>
        <begin position="49"/>
        <end position="306"/>
    </location>
</feature>
<proteinExistence type="predicted"/>
<dbReference type="InterPro" id="IPR036259">
    <property type="entry name" value="MFS_trans_sf"/>
</dbReference>
<evidence type="ECO:0000256" key="5">
    <source>
        <dbReference type="ARBA" id="ARBA00023136"/>
    </source>
</evidence>
<dbReference type="HOGENOM" id="CLU_001265_0_2_1"/>
<evidence type="ECO:0000259" key="8">
    <source>
        <dbReference type="PROSITE" id="PS50850"/>
    </source>
</evidence>
<dbReference type="GO" id="GO:0022857">
    <property type="term" value="F:transmembrane transporter activity"/>
    <property type="evidence" value="ECO:0007669"/>
    <property type="project" value="InterPro"/>
</dbReference>
<feature type="transmembrane region" description="Helical" evidence="7">
    <location>
        <begin position="146"/>
        <end position="165"/>
    </location>
</feature>
<feature type="transmembrane region" description="Helical" evidence="7">
    <location>
        <begin position="115"/>
        <end position="134"/>
    </location>
</feature>
<feature type="transmembrane region" description="Helical" evidence="7">
    <location>
        <begin position="209"/>
        <end position="231"/>
    </location>
</feature>
<accession>Q0CH46</accession>
<keyword evidence="5 7" id="KW-0472">Membrane</keyword>
<reference evidence="10" key="1">
    <citation type="submission" date="2005-09" db="EMBL/GenBank/DDBJ databases">
        <title>Annotation of the Aspergillus terreus NIH2624 genome.</title>
        <authorList>
            <person name="Birren B.W."/>
            <person name="Lander E.S."/>
            <person name="Galagan J.E."/>
            <person name="Nusbaum C."/>
            <person name="Devon K."/>
            <person name="Henn M."/>
            <person name="Ma L.-J."/>
            <person name="Jaffe D.B."/>
            <person name="Butler J."/>
            <person name="Alvarez P."/>
            <person name="Gnerre S."/>
            <person name="Grabherr M."/>
            <person name="Kleber M."/>
            <person name="Mauceli E.W."/>
            <person name="Brockman W."/>
            <person name="Rounsley S."/>
            <person name="Young S.K."/>
            <person name="LaButti K."/>
            <person name="Pushparaj V."/>
            <person name="DeCaprio D."/>
            <person name="Crawford M."/>
            <person name="Koehrsen M."/>
            <person name="Engels R."/>
            <person name="Montgomery P."/>
            <person name="Pearson M."/>
            <person name="Howarth C."/>
            <person name="Larson L."/>
            <person name="Luoma S."/>
            <person name="White J."/>
            <person name="Alvarado L."/>
            <person name="Kodira C.D."/>
            <person name="Zeng Q."/>
            <person name="Oleary S."/>
            <person name="Yandava C."/>
            <person name="Denning D.W."/>
            <person name="Nierman W.C."/>
            <person name="Milne T."/>
            <person name="Madden K."/>
        </authorList>
    </citation>
    <scope>NUCLEOTIDE SEQUENCE [LARGE SCALE GENOMIC DNA]</scope>
    <source>
        <strain evidence="10">NIH 2624 / FGSC A1156</strain>
    </source>
</reference>
<evidence type="ECO:0000313" key="10">
    <source>
        <dbReference type="Proteomes" id="UP000007963"/>
    </source>
</evidence>
<name>Q0CH46_ASPTN</name>
<dbReference type="STRING" id="341663.Q0CH46"/>
<dbReference type="SUPFAM" id="SSF103473">
    <property type="entry name" value="MFS general substrate transporter"/>
    <property type="match status" value="1"/>
</dbReference>
<dbReference type="GO" id="GO:0016020">
    <property type="term" value="C:membrane"/>
    <property type="evidence" value="ECO:0007669"/>
    <property type="project" value="UniProtKB-SubCell"/>
</dbReference>
<organism evidence="9 10">
    <name type="scientific">Aspergillus terreus (strain NIH 2624 / FGSC A1156)</name>
    <dbReference type="NCBI Taxonomy" id="341663"/>
    <lineage>
        <taxon>Eukaryota</taxon>
        <taxon>Fungi</taxon>
        <taxon>Dikarya</taxon>
        <taxon>Ascomycota</taxon>
        <taxon>Pezizomycotina</taxon>
        <taxon>Eurotiomycetes</taxon>
        <taxon>Eurotiomycetidae</taxon>
        <taxon>Eurotiales</taxon>
        <taxon>Aspergillaceae</taxon>
        <taxon>Aspergillus</taxon>
        <taxon>Aspergillus subgen. Circumdati</taxon>
    </lineage>
</organism>
<sequence>MAESVSKVSSIHVEPTKQPDPLDEAFEGLSERDTQALEKRLVRKIDLHLISSLFLLFIFNILDRSNIANARLGGLQEDLGLSDSQYQTAVAIMFVGYLLGQVPSNIVLTRIKPSLYIPAAIFVWGGISMCMAAVQNFAGIVCVRVFLGFAESPFFPGALLLISSWYKPSEIAVRVALVYCGNTIANGFGGLIAAGILSGLDGKGGLAGWRWLFIIEGAGTMVAGLLAVFLLPDFPRSGQRKWLTEQEQRFAEWRLAREANNEVDENGSIKEGLIEAVTDVKAWMLILIQICQLTSQTWTYFFPWGM</sequence>
<dbReference type="VEuPathDB" id="FungiDB:ATEG_06996"/>
<dbReference type="InterPro" id="IPR011701">
    <property type="entry name" value="MFS"/>
</dbReference>
<dbReference type="OrthoDB" id="2250022at2759"/>
<evidence type="ECO:0000256" key="3">
    <source>
        <dbReference type="ARBA" id="ARBA00022692"/>
    </source>
</evidence>
<dbReference type="PANTHER" id="PTHR43791">
    <property type="entry name" value="PERMEASE-RELATED"/>
    <property type="match status" value="1"/>
</dbReference>
<evidence type="ECO:0000256" key="4">
    <source>
        <dbReference type="ARBA" id="ARBA00022989"/>
    </source>
</evidence>
<dbReference type="FunFam" id="1.20.1250.20:FF:000057">
    <property type="entry name" value="MFS general substrate transporter"/>
    <property type="match status" value="1"/>
</dbReference>
<evidence type="ECO:0000313" key="9">
    <source>
        <dbReference type="EMBL" id="EAU32380.1"/>
    </source>
</evidence>
<feature type="transmembrane region" description="Helical" evidence="7">
    <location>
        <begin position="45"/>
        <end position="62"/>
    </location>
</feature>